<name>A0A845DX31_9BACI</name>
<dbReference type="SUPFAM" id="SSF56712">
    <property type="entry name" value="Prokaryotic type I DNA topoisomerase"/>
    <property type="match status" value="1"/>
</dbReference>
<sequence length="95" mass="11122">MRLYIAEKPSLARAIATAITNSPQRRQGYLDCGGGVYVSWCVGHLLEPIEPGDYRPEWRRWRMELLPMIPEDWQRRPKEDVRDQLTVLERLTAQA</sequence>
<accession>A0A845DX31</accession>
<comment type="caution">
    <text evidence="1">The sequence shown here is derived from an EMBL/GenBank/DDBJ whole genome shotgun (WGS) entry which is preliminary data.</text>
</comment>
<organism evidence="1 2">
    <name type="scientific">Halobacillus litoralis</name>
    <dbReference type="NCBI Taxonomy" id="45668"/>
    <lineage>
        <taxon>Bacteria</taxon>
        <taxon>Bacillati</taxon>
        <taxon>Bacillota</taxon>
        <taxon>Bacilli</taxon>
        <taxon>Bacillales</taxon>
        <taxon>Bacillaceae</taxon>
        <taxon>Halobacillus</taxon>
    </lineage>
</organism>
<dbReference type="Proteomes" id="UP000460949">
    <property type="component" value="Unassembled WGS sequence"/>
</dbReference>
<keyword evidence="1" id="KW-0413">Isomerase</keyword>
<reference evidence="1 2" key="1">
    <citation type="submission" date="2019-11" db="EMBL/GenBank/DDBJ databases">
        <title>Genome sequences of 17 halophilic strains isolated from different environments.</title>
        <authorList>
            <person name="Furrow R.E."/>
        </authorList>
    </citation>
    <scope>NUCLEOTIDE SEQUENCE [LARGE SCALE GENOMIC DNA]</scope>
    <source>
        <strain evidence="1 2">22511_23_Filter</strain>
    </source>
</reference>
<dbReference type="Gene3D" id="3.40.50.140">
    <property type="match status" value="1"/>
</dbReference>
<dbReference type="GO" id="GO:0016853">
    <property type="term" value="F:isomerase activity"/>
    <property type="evidence" value="ECO:0007669"/>
    <property type="project" value="UniProtKB-KW"/>
</dbReference>
<dbReference type="InterPro" id="IPR023405">
    <property type="entry name" value="Topo_IA_core_domain"/>
</dbReference>
<proteinExistence type="predicted"/>
<evidence type="ECO:0000313" key="2">
    <source>
        <dbReference type="Proteomes" id="UP000460949"/>
    </source>
</evidence>
<evidence type="ECO:0000313" key="1">
    <source>
        <dbReference type="EMBL" id="MYL22120.1"/>
    </source>
</evidence>
<feature type="non-terminal residue" evidence="1">
    <location>
        <position position="95"/>
    </location>
</feature>
<dbReference type="EMBL" id="WMET01000057">
    <property type="protein sequence ID" value="MYL22120.1"/>
    <property type="molecule type" value="Genomic_DNA"/>
</dbReference>
<dbReference type="AlphaFoldDB" id="A0A845DX31"/>
<gene>
    <name evidence="1" type="ORF">GLW04_19860</name>
</gene>
<protein>
    <submittedName>
        <fullName evidence="1">DNA topoisomerase III</fullName>
    </submittedName>
</protein>